<dbReference type="Proteomes" id="UP000095725">
    <property type="component" value="Unassembled WGS sequence"/>
</dbReference>
<dbReference type="AlphaFoldDB" id="A0A174U617"/>
<proteinExistence type="predicted"/>
<dbReference type="EMBL" id="CZBL01000007">
    <property type="protein sequence ID" value="CUQ16161.1"/>
    <property type="molecule type" value="Genomic_DNA"/>
</dbReference>
<evidence type="ECO:0000313" key="2">
    <source>
        <dbReference type="EMBL" id="KAA5486388.1"/>
    </source>
</evidence>
<organism evidence="1 3">
    <name type="scientific">Bacteroides caccae</name>
    <dbReference type="NCBI Taxonomy" id="47678"/>
    <lineage>
        <taxon>Bacteria</taxon>
        <taxon>Pseudomonadati</taxon>
        <taxon>Bacteroidota</taxon>
        <taxon>Bacteroidia</taxon>
        <taxon>Bacteroidales</taxon>
        <taxon>Bacteroidaceae</taxon>
        <taxon>Bacteroides</taxon>
    </lineage>
</organism>
<dbReference type="RefSeq" id="WP_055256279.1">
    <property type="nucleotide sequence ID" value="NZ_CP081920.1"/>
</dbReference>
<accession>A0A174U617</accession>
<evidence type="ECO:0000313" key="4">
    <source>
        <dbReference type="Proteomes" id="UP000491168"/>
    </source>
</evidence>
<gene>
    <name evidence="1" type="ORF">ERS852558_02020</name>
    <name evidence="2" type="ORF">F2Y35_21285</name>
</gene>
<evidence type="ECO:0000313" key="1">
    <source>
        <dbReference type="EMBL" id="CUQ16161.1"/>
    </source>
</evidence>
<dbReference type="Proteomes" id="UP000491168">
    <property type="component" value="Unassembled WGS sequence"/>
</dbReference>
<protein>
    <submittedName>
        <fullName evidence="1">Uncharacterized protein</fullName>
    </submittedName>
</protein>
<reference evidence="1 3" key="1">
    <citation type="submission" date="2015-09" db="EMBL/GenBank/DDBJ databases">
        <authorList>
            <consortium name="Pathogen Informatics"/>
        </authorList>
    </citation>
    <scope>NUCLEOTIDE SEQUENCE [LARGE SCALE GENOMIC DNA]</scope>
    <source>
        <strain evidence="1 3">2789STDY5834946</strain>
    </source>
</reference>
<name>A0A174U617_9BACE</name>
<dbReference type="EMBL" id="VVYF01000029">
    <property type="protein sequence ID" value="KAA5486388.1"/>
    <property type="molecule type" value="Genomic_DNA"/>
</dbReference>
<evidence type="ECO:0000313" key="3">
    <source>
        <dbReference type="Proteomes" id="UP000095725"/>
    </source>
</evidence>
<reference evidence="2 4" key="2">
    <citation type="journal article" date="2019" name="Nat. Med.">
        <title>A library of human gut bacterial isolates paired with longitudinal multiomics data enables mechanistic microbiome research.</title>
        <authorList>
            <person name="Poyet M."/>
            <person name="Groussin M."/>
            <person name="Gibbons S.M."/>
            <person name="Avila-Pacheco J."/>
            <person name="Jiang X."/>
            <person name="Kearney S.M."/>
            <person name="Perrotta A.R."/>
            <person name="Berdy B."/>
            <person name="Zhao S."/>
            <person name="Lieberman T.D."/>
            <person name="Swanson P.K."/>
            <person name="Smith M."/>
            <person name="Roesemann S."/>
            <person name="Alexander J.E."/>
            <person name="Rich S.A."/>
            <person name="Livny J."/>
            <person name="Vlamakis H."/>
            <person name="Clish C."/>
            <person name="Bullock K."/>
            <person name="Deik A."/>
            <person name="Scott J."/>
            <person name="Pierce K.A."/>
            <person name="Xavier R.J."/>
            <person name="Alm E.J."/>
        </authorList>
    </citation>
    <scope>NUCLEOTIDE SEQUENCE [LARGE SCALE GENOMIC DNA]</scope>
    <source>
        <strain evidence="2 4">BIOML-A21</strain>
    </source>
</reference>
<sequence length="76" mass="8919">MEEKKEVIEISLELQREIAKVFKVTERTVQSAMRFETKSPTARILRAYALNHGAEQYEVTTIKKKVENPYKETITF</sequence>